<dbReference type="PROSITE" id="PS51318">
    <property type="entry name" value="TAT"/>
    <property type="match status" value="1"/>
</dbReference>
<dbReference type="Proteomes" id="UP000628984">
    <property type="component" value="Unassembled WGS sequence"/>
</dbReference>
<evidence type="ECO:0000313" key="4">
    <source>
        <dbReference type="Proteomes" id="UP000628984"/>
    </source>
</evidence>
<feature type="binding site" evidence="2">
    <location>
        <position position="112"/>
    </location>
    <ligand>
        <name>Zn(2+)</name>
        <dbReference type="ChEBI" id="CHEBI:29105"/>
    </ligand>
</feature>
<dbReference type="CDD" id="cd03378">
    <property type="entry name" value="beta_CA_cladeC"/>
    <property type="match status" value="1"/>
</dbReference>
<dbReference type="AlphaFoldDB" id="A0A918MH01"/>
<comment type="similarity">
    <text evidence="1">Belongs to the beta-class carbonic anhydrase family.</text>
</comment>
<dbReference type="PANTHER" id="PTHR11002">
    <property type="entry name" value="CARBONIC ANHYDRASE"/>
    <property type="match status" value="1"/>
</dbReference>
<dbReference type="PANTHER" id="PTHR11002:SF79">
    <property type="entry name" value="CARBONIC ANHYDRASE 2"/>
    <property type="match status" value="1"/>
</dbReference>
<feature type="binding site" evidence="2">
    <location>
        <position position="168"/>
    </location>
    <ligand>
        <name>Zn(2+)</name>
        <dbReference type="ChEBI" id="CHEBI:29105"/>
    </ligand>
</feature>
<keyword evidence="4" id="KW-1185">Reference proteome</keyword>
<name>A0A918MH01_9RHOB</name>
<dbReference type="EMBL" id="BMYQ01000001">
    <property type="protein sequence ID" value="GGW23469.1"/>
    <property type="molecule type" value="Genomic_DNA"/>
</dbReference>
<dbReference type="GO" id="GO:0004089">
    <property type="term" value="F:carbonate dehydratase activity"/>
    <property type="evidence" value="ECO:0007669"/>
    <property type="project" value="InterPro"/>
</dbReference>
<reference evidence="3" key="2">
    <citation type="submission" date="2020-09" db="EMBL/GenBank/DDBJ databases">
        <authorList>
            <person name="Sun Q."/>
            <person name="Kim S."/>
        </authorList>
    </citation>
    <scope>NUCLEOTIDE SEQUENCE</scope>
    <source>
        <strain evidence="3">KCTC 23714</strain>
    </source>
</reference>
<dbReference type="Pfam" id="PF00484">
    <property type="entry name" value="Pro_CA"/>
    <property type="match status" value="1"/>
</dbReference>
<protein>
    <submittedName>
        <fullName evidence="3">Carbonic anhydrase</fullName>
    </submittedName>
</protein>
<keyword evidence="2" id="KW-0479">Metal-binding</keyword>
<reference evidence="3" key="1">
    <citation type="journal article" date="2014" name="Int. J. Syst. Evol. Microbiol.">
        <title>Complete genome sequence of Corynebacterium casei LMG S-19264T (=DSM 44701T), isolated from a smear-ripened cheese.</title>
        <authorList>
            <consortium name="US DOE Joint Genome Institute (JGI-PGF)"/>
            <person name="Walter F."/>
            <person name="Albersmeier A."/>
            <person name="Kalinowski J."/>
            <person name="Ruckert C."/>
        </authorList>
    </citation>
    <scope>NUCLEOTIDE SEQUENCE</scope>
    <source>
        <strain evidence="3">KCTC 23714</strain>
    </source>
</reference>
<gene>
    <name evidence="3" type="primary">cynT2</name>
    <name evidence="3" type="ORF">GCM10011452_08200</name>
</gene>
<accession>A0A918MH01</accession>
<dbReference type="SMART" id="SM00947">
    <property type="entry name" value="Pro_CA"/>
    <property type="match status" value="1"/>
</dbReference>
<dbReference type="Gene3D" id="3.40.1050.10">
    <property type="entry name" value="Carbonic anhydrase"/>
    <property type="match status" value="1"/>
</dbReference>
<evidence type="ECO:0000256" key="1">
    <source>
        <dbReference type="ARBA" id="ARBA00006217"/>
    </source>
</evidence>
<dbReference type="InterPro" id="IPR001765">
    <property type="entry name" value="Carbonic_anhydrase"/>
</dbReference>
<keyword evidence="2" id="KW-0862">Zinc</keyword>
<comment type="caution">
    <text evidence="3">The sequence shown here is derived from an EMBL/GenBank/DDBJ whole genome shotgun (WGS) entry which is preliminary data.</text>
</comment>
<proteinExistence type="inferred from homology"/>
<sequence>MCDSCLPPPPAARLMRPNRRHLLALGLGGVVLGAPLRAFAEGGAPEAAALTGDECAPFNAGMQAVMTPDEAVERLIAGHQRFQAGASLQCDLRAEALATAEKQTPFACILSCIDSRVAPELIFNQQIGDIFCARVAGNVPTTEIVGSFEYATKVAGAKAIMVLGHSHCGAVKGAIDEAEVGDNLTDLLRLMEPAIQVTPLEGERSSHNHPFVEAVAQANVRVGVQTLLMMSAVIRELVEAGELRLVGAYYDIDTLELRLLETGT</sequence>
<evidence type="ECO:0000256" key="2">
    <source>
        <dbReference type="PIRSR" id="PIRSR601765-1"/>
    </source>
</evidence>
<comment type="cofactor">
    <cofactor evidence="2">
        <name>Zn(2+)</name>
        <dbReference type="ChEBI" id="CHEBI:29105"/>
    </cofactor>
    <text evidence="2">Binds 1 zinc ion per subunit.</text>
</comment>
<dbReference type="RefSeq" id="WP_189632515.1">
    <property type="nucleotide sequence ID" value="NZ_BMYQ01000001.1"/>
</dbReference>
<dbReference type="InterPro" id="IPR036874">
    <property type="entry name" value="Carbonic_anhydrase_sf"/>
</dbReference>
<feature type="binding site" evidence="2">
    <location>
        <position position="114"/>
    </location>
    <ligand>
        <name>Zn(2+)</name>
        <dbReference type="ChEBI" id="CHEBI:29105"/>
    </ligand>
</feature>
<feature type="binding site" evidence="2">
    <location>
        <position position="165"/>
    </location>
    <ligand>
        <name>Zn(2+)</name>
        <dbReference type="ChEBI" id="CHEBI:29105"/>
    </ligand>
</feature>
<dbReference type="SUPFAM" id="SSF53056">
    <property type="entry name" value="beta-carbonic anhydrase, cab"/>
    <property type="match status" value="1"/>
</dbReference>
<dbReference type="GO" id="GO:0008270">
    <property type="term" value="F:zinc ion binding"/>
    <property type="evidence" value="ECO:0007669"/>
    <property type="project" value="InterPro"/>
</dbReference>
<evidence type="ECO:0000313" key="3">
    <source>
        <dbReference type="EMBL" id="GGW23469.1"/>
    </source>
</evidence>
<dbReference type="InterPro" id="IPR006311">
    <property type="entry name" value="TAT_signal"/>
</dbReference>
<organism evidence="3 4">
    <name type="scientific">Gemmobacter lanyuensis</name>
    <dbReference type="NCBI Taxonomy" id="1054497"/>
    <lineage>
        <taxon>Bacteria</taxon>
        <taxon>Pseudomonadati</taxon>
        <taxon>Pseudomonadota</taxon>
        <taxon>Alphaproteobacteria</taxon>
        <taxon>Rhodobacterales</taxon>
        <taxon>Paracoccaceae</taxon>
        <taxon>Gemmobacter</taxon>
    </lineage>
</organism>